<evidence type="ECO:0000256" key="1">
    <source>
        <dbReference type="ARBA" id="ARBA00007072"/>
    </source>
</evidence>
<comment type="catalytic activity">
    <reaction evidence="8">
        <text>Endohydrolysis of (1-&gt;4)-beta-D-glucosidic linkages in cellulose, lichenin and cereal beta-D-glucans.</text>
        <dbReference type="EC" id="3.2.1.4"/>
    </reaction>
</comment>
<keyword evidence="5 6" id="KW-0624">Polysaccharide degradation</keyword>
<feature type="domain" description="Glycoside hydrolase family 9" evidence="10">
    <location>
        <begin position="505"/>
        <end position="987"/>
    </location>
</feature>
<feature type="region of interest" description="Disordered" evidence="9">
    <location>
        <begin position="931"/>
        <end position="951"/>
    </location>
</feature>
<keyword evidence="2 6" id="KW-0378">Hydrolase</keyword>
<organism evidence="12 13">
    <name type="scientific">Enhygromyxa salina</name>
    <dbReference type="NCBI Taxonomy" id="215803"/>
    <lineage>
        <taxon>Bacteria</taxon>
        <taxon>Pseudomonadati</taxon>
        <taxon>Myxococcota</taxon>
        <taxon>Polyangia</taxon>
        <taxon>Nannocystales</taxon>
        <taxon>Nannocystaceae</taxon>
        <taxon>Enhygromyxa</taxon>
    </lineage>
</organism>
<keyword evidence="3 6" id="KW-0119">Carbohydrate metabolism</keyword>
<dbReference type="PROSITE" id="PS00592">
    <property type="entry name" value="GH9_2"/>
    <property type="match status" value="1"/>
</dbReference>
<dbReference type="SUPFAM" id="SSF49785">
    <property type="entry name" value="Galactose-binding domain-like"/>
    <property type="match status" value="2"/>
</dbReference>
<dbReference type="PANTHER" id="PTHR22298">
    <property type="entry name" value="ENDO-1,4-BETA-GLUCANASE"/>
    <property type="match status" value="1"/>
</dbReference>
<reference evidence="12 13" key="1">
    <citation type="submission" date="2014-12" db="EMBL/GenBank/DDBJ databases">
        <title>Genome assembly of Enhygromyxa salina DSM 15201.</title>
        <authorList>
            <person name="Sharma G."/>
            <person name="Subramanian S."/>
        </authorList>
    </citation>
    <scope>NUCLEOTIDE SEQUENCE [LARGE SCALE GENOMIC DNA]</scope>
    <source>
        <strain evidence="12 13">DSM 15201</strain>
    </source>
</reference>
<dbReference type="Pfam" id="PF02927">
    <property type="entry name" value="CelD_N"/>
    <property type="match status" value="1"/>
</dbReference>
<dbReference type="CDD" id="cd02850">
    <property type="entry name" value="E_set_Cellulase_N"/>
    <property type="match status" value="1"/>
</dbReference>
<dbReference type="AlphaFoldDB" id="A0A0C1ZBZ0"/>
<evidence type="ECO:0000313" key="13">
    <source>
        <dbReference type="Proteomes" id="UP000031599"/>
    </source>
</evidence>
<dbReference type="EMBL" id="JMCC02000059">
    <property type="protein sequence ID" value="KIG15209.1"/>
    <property type="molecule type" value="Genomic_DNA"/>
</dbReference>
<dbReference type="InterPro" id="IPR014756">
    <property type="entry name" value="Ig_E-set"/>
</dbReference>
<dbReference type="SUPFAM" id="SSF48208">
    <property type="entry name" value="Six-hairpin glycosidases"/>
    <property type="match status" value="1"/>
</dbReference>
<evidence type="ECO:0000259" key="11">
    <source>
        <dbReference type="Pfam" id="PF02927"/>
    </source>
</evidence>
<sequence>MLALVALGPACALMDSDPASTQRRGSTQAIACTRAAVIEDGENNDHQVVVHADRNGYIYTFRAGDTQLEPTPGADGGVFTMSLGGANGSQHAARMHGTVGGDPSAFAGLGFNFTEPQAGYDASQYEGISFFARRSADSTGSVRLKIPDRATSPEAGECTECFNDFGVDLQLTEEWQHYVFRFDELAQLAGWGAPRPARIDASALYGVQFQVMSPGASFDIWVDDLAFVGCAGQAAQAELVPRTNVDEPEINGDHDLIRNAQFDAGALAPWVLTLGPQASAQVEINEGRACVNIEAPGQRSSDVQLRHRVRLEDAHVYLSEFVARASTPTPVRARVGSAGPPYVDYWASSAEVDSTDQRFIGHFKKPSDGAQLTELSLQLGGPAARAGARVCFDRISLSDPEFTPPPPSVSERAPRVRVNQVGYAPGHEKLAVLATADKQPIAWALRRKDGSIAAEGKTHVHGEDPASGEFLHHIDFSTFNEPGEGYAIAVGDQLSPPFTIGGQLYKTLRGDALAYFYYNRSGIPIEMPYAGHPRWAHGVGHPSDAKAACRADSGCNYTLDVSGGWYDAGDHGKYVVNAGISVWTLLNLWERANAKGRARMGDGTLRIPEANNGVPDLLDEVRWEVEWMLRMQVPAGQPHAGLAHHKIHEDSWTGLPHDPAIEAAPRYLHRPSTAAGLNLAAAAAQAARVWRKLDPAFSKQCLAAAERAYAAAVAEPELFAPSDDNIGGGPYDDKDLSDEFYWAATELFVTTGKADYAKAMKSSKHFGRVLGPNASGDGAQASMSWQQVGSLGTLTLAVVSNEPAEKLADKLGDKLGDKGLERARAAVVEAAKGYLHHVNAEGYPVPLTAGGAAKYPWGSNSLVLNNMVILGLAHQITGDNAYLEGMLQGMDYLLGRNPNSQSYVSGYGTYPLLNPHHRHWAAQIDAAFPPPPPGAISGGPNSDLQDPHAQQAGLPGCPPMKCFVDHIESWSTNEVAINWNAPFAWVVAYLDDNLRP</sequence>
<dbReference type="InterPro" id="IPR008979">
    <property type="entry name" value="Galactose-bd-like_sf"/>
</dbReference>
<accession>A0A0C1ZBZ0</accession>
<gene>
    <name evidence="12" type="ORF">DB30_05909</name>
</gene>
<evidence type="ECO:0000313" key="12">
    <source>
        <dbReference type="EMBL" id="KIG15209.1"/>
    </source>
</evidence>
<protein>
    <recommendedName>
        <fullName evidence="8">Endoglucanase</fullName>
        <ecNumber evidence="8">3.2.1.4</ecNumber>
    </recommendedName>
</protein>
<dbReference type="SUPFAM" id="SSF81296">
    <property type="entry name" value="E set domains"/>
    <property type="match status" value="1"/>
</dbReference>
<dbReference type="InterPro" id="IPR004197">
    <property type="entry name" value="Cellulase_Ig-like"/>
</dbReference>
<comment type="similarity">
    <text evidence="1 6 8">Belongs to the glycosyl hydrolase 9 (cellulase E) family.</text>
</comment>
<dbReference type="PROSITE" id="PS00698">
    <property type="entry name" value="GH9_3"/>
    <property type="match status" value="1"/>
</dbReference>
<name>A0A0C1ZBZ0_9BACT</name>
<evidence type="ECO:0000256" key="3">
    <source>
        <dbReference type="ARBA" id="ARBA00023277"/>
    </source>
</evidence>
<dbReference type="InterPro" id="IPR013783">
    <property type="entry name" value="Ig-like_fold"/>
</dbReference>
<dbReference type="InterPro" id="IPR018221">
    <property type="entry name" value="Glyco_hydro_9_His_AS"/>
</dbReference>
<keyword evidence="4 6" id="KW-0326">Glycosidase</keyword>
<dbReference type="InterPro" id="IPR008928">
    <property type="entry name" value="6-hairpin_glycosidase_sf"/>
</dbReference>
<dbReference type="Gene3D" id="2.60.120.430">
    <property type="entry name" value="Galactose-binding lectin"/>
    <property type="match status" value="1"/>
</dbReference>
<keyword evidence="8" id="KW-0136">Cellulose degradation</keyword>
<feature type="active site" evidence="7">
    <location>
        <position position="965"/>
    </location>
</feature>
<evidence type="ECO:0000256" key="5">
    <source>
        <dbReference type="ARBA" id="ARBA00023326"/>
    </source>
</evidence>
<dbReference type="InterPro" id="IPR012341">
    <property type="entry name" value="6hp_glycosidase-like_sf"/>
</dbReference>
<feature type="active site" evidence="6">
    <location>
        <position position="916"/>
    </location>
</feature>
<dbReference type="Gene3D" id="2.60.120.260">
    <property type="entry name" value="Galactose-binding domain-like"/>
    <property type="match status" value="1"/>
</dbReference>
<dbReference type="Proteomes" id="UP000031599">
    <property type="component" value="Unassembled WGS sequence"/>
</dbReference>
<comment type="caution">
    <text evidence="12">The sequence shown here is derived from an EMBL/GenBank/DDBJ whole genome shotgun (WGS) entry which is preliminary data.</text>
</comment>
<evidence type="ECO:0000256" key="2">
    <source>
        <dbReference type="ARBA" id="ARBA00022801"/>
    </source>
</evidence>
<dbReference type="Pfam" id="PF00759">
    <property type="entry name" value="Glyco_hydro_9"/>
    <property type="match status" value="1"/>
</dbReference>
<dbReference type="Gene3D" id="1.50.10.10">
    <property type="match status" value="1"/>
</dbReference>
<evidence type="ECO:0000256" key="6">
    <source>
        <dbReference type="PROSITE-ProRule" id="PRU10059"/>
    </source>
</evidence>
<dbReference type="GO" id="GO:0030245">
    <property type="term" value="P:cellulose catabolic process"/>
    <property type="evidence" value="ECO:0007669"/>
    <property type="project" value="UniProtKB-KW"/>
</dbReference>
<dbReference type="EC" id="3.2.1.4" evidence="8"/>
<dbReference type="GO" id="GO:0008810">
    <property type="term" value="F:cellulase activity"/>
    <property type="evidence" value="ECO:0007669"/>
    <property type="project" value="UniProtKB-EC"/>
</dbReference>
<dbReference type="InterPro" id="IPR001701">
    <property type="entry name" value="Glyco_hydro_9"/>
</dbReference>
<evidence type="ECO:0000259" key="10">
    <source>
        <dbReference type="Pfam" id="PF00759"/>
    </source>
</evidence>
<evidence type="ECO:0000256" key="9">
    <source>
        <dbReference type="SAM" id="MobiDB-lite"/>
    </source>
</evidence>
<evidence type="ECO:0000256" key="8">
    <source>
        <dbReference type="RuleBase" id="RU361166"/>
    </source>
</evidence>
<dbReference type="InterPro" id="IPR033126">
    <property type="entry name" value="Glyco_hydro_9_Asp/Glu_AS"/>
</dbReference>
<evidence type="ECO:0000256" key="4">
    <source>
        <dbReference type="ARBA" id="ARBA00023295"/>
    </source>
</evidence>
<evidence type="ECO:0000256" key="7">
    <source>
        <dbReference type="PROSITE-ProRule" id="PRU10060"/>
    </source>
</evidence>
<dbReference type="Gene3D" id="2.60.40.10">
    <property type="entry name" value="Immunoglobulins"/>
    <property type="match status" value="1"/>
</dbReference>
<feature type="domain" description="Cellulase Ig-like" evidence="11">
    <location>
        <begin position="412"/>
        <end position="493"/>
    </location>
</feature>
<proteinExistence type="inferred from homology"/>
<feature type="active site" evidence="7">
    <location>
        <position position="974"/>
    </location>
</feature>